<evidence type="ECO:0000313" key="4">
    <source>
        <dbReference type="EMBL" id="MFC4346391.1"/>
    </source>
</evidence>
<sequence length="255" mass="28063">MMGAFQKGIRKNWRWLSIAAGAAILLFGAAYWWNDARHNTPEEAASTETVKLKAPLPDTDLGRRIDKMLDKGDYQRDLPEVPKPQQRQKSSPMPAWLGKAILYTLVALGIFAIAVLIWILATGSTAPKTRNSMRQRPSAKPQTQATGSHALAQPASLEEAEQAAKAGNFGEAVRMLLATALLSLAKRELVRLRPWMTGREIVRESKLATKPADALHCLVATVEAYAFAGHTISQQTYETCFQHYQLLIGTGKEAV</sequence>
<feature type="compositionally biased region" description="Polar residues" evidence="1">
    <location>
        <begin position="128"/>
        <end position="147"/>
    </location>
</feature>
<feature type="transmembrane region" description="Helical" evidence="2">
    <location>
        <begin position="100"/>
        <end position="121"/>
    </location>
</feature>
<dbReference type="Pfam" id="PF13559">
    <property type="entry name" value="DUF4129"/>
    <property type="match status" value="1"/>
</dbReference>
<feature type="transmembrane region" description="Helical" evidence="2">
    <location>
        <begin position="12"/>
        <end position="33"/>
    </location>
</feature>
<evidence type="ECO:0000313" key="5">
    <source>
        <dbReference type="Proteomes" id="UP001595776"/>
    </source>
</evidence>
<evidence type="ECO:0000256" key="2">
    <source>
        <dbReference type="SAM" id="Phobius"/>
    </source>
</evidence>
<dbReference type="RefSeq" id="WP_068150823.1">
    <property type="nucleotide sequence ID" value="NZ_JBHSCR010000001.1"/>
</dbReference>
<reference evidence="5" key="1">
    <citation type="journal article" date="2019" name="Int. J. Syst. Evol. Microbiol.">
        <title>The Global Catalogue of Microorganisms (GCM) 10K type strain sequencing project: providing services to taxonomists for standard genome sequencing and annotation.</title>
        <authorList>
            <consortium name="The Broad Institute Genomics Platform"/>
            <consortium name="The Broad Institute Genome Sequencing Center for Infectious Disease"/>
            <person name="Wu L."/>
            <person name="Ma J."/>
        </authorList>
    </citation>
    <scope>NUCLEOTIDE SEQUENCE [LARGE SCALE GENOMIC DNA]</scope>
    <source>
        <strain evidence="5">CGMCC 1.15304</strain>
    </source>
</reference>
<keyword evidence="2" id="KW-0812">Transmembrane</keyword>
<evidence type="ECO:0000259" key="3">
    <source>
        <dbReference type="Pfam" id="PF13559"/>
    </source>
</evidence>
<name>A0ABV8U6J3_9PROT</name>
<dbReference type="InterPro" id="IPR025403">
    <property type="entry name" value="TgpA-like_C"/>
</dbReference>
<comment type="caution">
    <text evidence="4">The sequence shown here is derived from an EMBL/GenBank/DDBJ whole genome shotgun (WGS) entry which is preliminary data.</text>
</comment>
<proteinExistence type="predicted"/>
<keyword evidence="2" id="KW-0472">Membrane</keyword>
<feature type="domain" description="Protein-glutamine gamma-glutamyltransferase-like C-terminal" evidence="3">
    <location>
        <begin position="180"/>
        <end position="244"/>
    </location>
</feature>
<dbReference type="EMBL" id="JBHSCR010000001">
    <property type="protein sequence ID" value="MFC4346391.1"/>
    <property type="molecule type" value="Genomic_DNA"/>
</dbReference>
<keyword evidence="2" id="KW-1133">Transmembrane helix</keyword>
<organism evidence="4 5">
    <name type="scientific">Kordiimonas lipolytica</name>
    <dbReference type="NCBI Taxonomy" id="1662421"/>
    <lineage>
        <taxon>Bacteria</taxon>
        <taxon>Pseudomonadati</taxon>
        <taxon>Pseudomonadota</taxon>
        <taxon>Alphaproteobacteria</taxon>
        <taxon>Kordiimonadales</taxon>
        <taxon>Kordiimonadaceae</taxon>
        <taxon>Kordiimonas</taxon>
    </lineage>
</organism>
<gene>
    <name evidence="4" type="ORF">ACFO5Q_00850</name>
</gene>
<feature type="region of interest" description="Disordered" evidence="1">
    <location>
        <begin position="72"/>
        <end position="91"/>
    </location>
</feature>
<accession>A0ABV8U6J3</accession>
<feature type="region of interest" description="Disordered" evidence="1">
    <location>
        <begin position="128"/>
        <end position="157"/>
    </location>
</feature>
<protein>
    <submittedName>
        <fullName evidence="4">DUF4129 domain-containing protein</fullName>
    </submittedName>
</protein>
<dbReference type="Proteomes" id="UP001595776">
    <property type="component" value="Unassembled WGS sequence"/>
</dbReference>
<evidence type="ECO:0000256" key="1">
    <source>
        <dbReference type="SAM" id="MobiDB-lite"/>
    </source>
</evidence>
<keyword evidence="5" id="KW-1185">Reference proteome</keyword>